<gene>
    <name evidence="6" type="ORF">E3O42_00630</name>
</gene>
<evidence type="ECO:0000259" key="4">
    <source>
        <dbReference type="PROSITE" id="PS50885"/>
    </source>
</evidence>
<dbReference type="NCBIfam" id="TIGR00254">
    <property type="entry name" value="GGDEF"/>
    <property type="match status" value="1"/>
</dbReference>
<evidence type="ECO:0000259" key="3">
    <source>
        <dbReference type="PROSITE" id="PS50883"/>
    </source>
</evidence>
<reference evidence="6 7" key="1">
    <citation type="submission" date="2019-03" db="EMBL/GenBank/DDBJ databases">
        <title>Genomics of glacier-inhabiting Cryobacterium strains.</title>
        <authorList>
            <person name="Liu Q."/>
            <person name="Xin Y.-H."/>
        </authorList>
    </citation>
    <scope>NUCLEOTIDE SEQUENCE [LARGE SCALE GENOMIC DNA]</scope>
    <source>
        <strain evidence="6 7">RHLS22-1</strain>
    </source>
</reference>
<dbReference type="RefSeq" id="WP_134452173.1">
    <property type="nucleotide sequence ID" value="NZ_SOFL01000002.1"/>
</dbReference>
<dbReference type="SMART" id="SM00052">
    <property type="entry name" value="EAL"/>
    <property type="match status" value="1"/>
</dbReference>
<feature type="domain" description="HAMP" evidence="4">
    <location>
        <begin position="11"/>
        <end position="59"/>
    </location>
</feature>
<dbReference type="Pfam" id="PF00990">
    <property type="entry name" value="GGDEF"/>
    <property type="match status" value="1"/>
</dbReference>
<dbReference type="InterPro" id="IPR035919">
    <property type="entry name" value="EAL_sf"/>
</dbReference>
<dbReference type="GO" id="GO:0007165">
    <property type="term" value="P:signal transduction"/>
    <property type="evidence" value="ECO:0007669"/>
    <property type="project" value="InterPro"/>
</dbReference>
<feature type="domain" description="EAL" evidence="3">
    <location>
        <begin position="253"/>
        <end position="509"/>
    </location>
</feature>
<dbReference type="OrthoDB" id="23692at2"/>
<dbReference type="GO" id="GO:0016020">
    <property type="term" value="C:membrane"/>
    <property type="evidence" value="ECO:0007669"/>
    <property type="project" value="InterPro"/>
</dbReference>
<dbReference type="InterPro" id="IPR000160">
    <property type="entry name" value="GGDEF_dom"/>
</dbReference>
<keyword evidence="2" id="KW-1133">Transmembrane helix</keyword>
<dbReference type="InterPro" id="IPR001633">
    <property type="entry name" value="EAL_dom"/>
</dbReference>
<dbReference type="Pfam" id="PF00563">
    <property type="entry name" value="EAL"/>
    <property type="match status" value="1"/>
</dbReference>
<dbReference type="PANTHER" id="PTHR44757">
    <property type="entry name" value="DIGUANYLATE CYCLASE DGCP"/>
    <property type="match status" value="1"/>
</dbReference>
<dbReference type="Gene3D" id="3.30.70.270">
    <property type="match status" value="1"/>
</dbReference>
<dbReference type="PROSITE" id="PS50883">
    <property type="entry name" value="EAL"/>
    <property type="match status" value="1"/>
</dbReference>
<evidence type="ECO:0000313" key="6">
    <source>
        <dbReference type="EMBL" id="TFC07091.1"/>
    </source>
</evidence>
<dbReference type="SUPFAM" id="SSF55073">
    <property type="entry name" value="Nucleotide cyclase"/>
    <property type="match status" value="1"/>
</dbReference>
<dbReference type="SMART" id="SM00267">
    <property type="entry name" value="GGDEF"/>
    <property type="match status" value="1"/>
</dbReference>
<dbReference type="Gene3D" id="3.20.20.450">
    <property type="entry name" value="EAL domain"/>
    <property type="match status" value="1"/>
</dbReference>
<keyword evidence="7" id="KW-1185">Reference proteome</keyword>
<sequence>MSSGKAAEDSRLQQLVECIVRLAAGELHTRMKTSERRDDIDAVITGVNLLAEELDHIYSDLERRVADRTAMLGRAQAELEQMAKTDALTGLANRTLLNERIQQAILASADSGKAPAVLVLDLDSFKAINDTLGHGAGDAVLVEVAKRLRSAVRVTDTVARLGGDEFAIVITEATEEEILQVAHRASVQLQESVRIGTETVWAMASIGVCIGTPGYPSEALLRDADIAMYQAKEQGRNNVQLFHPDMLDAVRERSRITAELRSAVAGGELALRYQPVVELASGRVIGIEALLRWHHPVRGIIMPDSFIRIAEETGLILELGRWVLHEGVAQMGRWSETAPDLTDFRLHINLSAAELLRSDLLDDIRETLDRHHVAPRRLVLEITETVLMSRGTAEEQVFSGLRDMGVGLQIDDFGTGYSSISYLRSLPADTVKVDQSLIQDMGSDPQQLKFIAAILQLISSAGLRAIVEGIETAEQAIQLQAMGCLYGQGYYYSYPLPPSQVPDRLRSLAQRR</sequence>
<dbReference type="InterPro" id="IPR029787">
    <property type="entry name" value="Nucleotide_cyclase"/>
</dbReference>
<comment type="caution">
    <text evidence="6">The sequence shown here is derived from an EMBL/GenBank/DDBJ whole genome shotgun (WGS) entry which is preliminary data.</text>
</comment>
<dbReference type="FunFam" id="3.30.70.270:FF:000001">
    <property type="entry name" value="Diguanylate cyclase domain protein"/>
    <property type="match status" value="1"/>
</dbReference>
<feature type="domain" description="GGDEF" evidence="5">
    <location>
        <begin position="113"/>
        <end position="244"/>
    </location>
</feature>
<organism evidence="6 7">
    <name type="scientific">Cryobacterium adonitolivorans</name>
    <dbReference type="NCBI Taxonomy" id="1259189"/>
    <lineage>
        <taxon>Bacteria</taxon>
        <taxon>Bacillati</taxon>
        <taxon>Actinomycetota</taxon>
        <taxon>Actinomycetes</taxon>
        <taxon>Micrococcales</taxon>
        <taxon>Microbacteriaceae</taxon>
        <taxon>Cryobacterium</taxon>
    </lineage>
</organism>
<accession>A0A4R8WD77</accession>
<proteinExistence type="predicted"/>
<name>A0A4R8WD77_9MICO</name>
<evidence type="ECO:0000256" key="2">
    <source>
        <dbReference type="ARBA" id="ARBA00022989"/>
    </source>
</evidence>
<dbReference type="PANTHER" id="PTHR44757:SF2">
    <property type="entry name" value="BIOFILM ARCHITECTURE MAINTENANCE PROTEIN MBAA"/>
    <property type="match status" value="1"/>
</dbReference>
<keyword evidence="1" id="KW-0812">Transmembrane</keyword>
<dbReference type="InterPro" id="IPR043128">
    <property type="entry name" value="Rev_trsase/Diguanyl_cyclase"/>
</dbReference>
<dbReference type="PROSITE" id="PS50885">
    <property type="entry name" value="HAMP"/>
    <property type="match status" value="1"/>
</dbReference>
<dbReference type="InterPro" id="IPR052155">
    <property type="entry name" value="Biofilm_reg_signaling"/>
</dbReference>
<dbReference type="InterPro" id="IPR003660">
    <property type="entry name" value="HAMP_dom"/>
</dbReference>
<evidence type="ECO:0000313" key="7">
    <source>
        <dbReference type="Proteomes" id="UP000297907"/>
    </source>
</evidence>
<dbReference type="CDD" id="cd01949">
    <property type="entry name" value="GGDEF"/>
    <property type="match status" value="1"/>
</dbReference>
<dbReference type="SUPFAM" id="SSF141868">
    <property type="entry name" value="EAL domain-like"/>
    <property type="match status" value="1"/>
</dbReference>
<dbReference type="CDD" id="cd01948">
    <property type="entry name" value="EAL"/>
    <property type="match status" value="1"/>
</dbReference>
<dbReference type="Proteomes" id="UP000297907">
    <property type="component" value="Unassembled WGS sequence"/>
</dbReference>
<keyword evidence="2" id="KW-0472">Membrane</keyword>
<dbReference type="PROSITE" id="PS50887">
    <property type="entry name" value="GGDEF"/>
    <property type="match status" value="1"/>
</dbReference>
<protein>
    <submittedName>
        <fullName evidence="6">EAL domain-containing protein</fullName>
    </submittedName>
</protein>
<evidence type="ECO:0000259" key="5">
    <source>
        <dbReference type="PROSITE" id="PS50887"/>
    </source>
</evidence>
<dbReference type="AlphaFoldDB" id="A0A4R8WD77"/>
<dbReference type="EMBL" id="SOFL01000002">
    <property type="protein sequence ID" value="TFC07091.1"/>
    <property type="molecule type" value="Genomic_DNA"/>
</dbReference>
<evidence type="ECO:0000256" key="1">
    <source>
        <dbReference type="ARBA" id="ARBA00022692"/>
    </source>
</evidence>